<evidence type="ECO:0000256" key="9">
    <source>
        <dbReference type="ARBA" id="ARBA00023224"/>
    </source>
</evidence>
<keyword evidence="3" id="KW-0488">Methylation</keyword>
<dbReference type="Pfam" id="PF00015">
    <property type="entry name" value="MCPsignal"/>
    <property type="match status" value="1"/>
</dbReference>
<dbReference type="Pfam" id="PF08447">
    <property type="entry name" value="PAS_3"/>
    <property type="match status" value="1"/>
</dbReference>
<feature type="domain" description="PAS" evidence="14">
    <location>
        <begin position="29"/>
        <end position="59"/>
    </location>
</feature>
<dbReference type="CDD" id="cd00130">
    <property type="entry name" value="PAS"/>
    <property type="match status" value="1"/>
</dbReference>
<dbReference type="Gene3D" id="1.10.287.950">
    <property type="entry name" value="Methyl-accepting chemotaxis protein"/>
    <property type="match status" value="1"/>
</dbReference>
<proteinExistence type="inferred from homology"/>
<dbReference type="PRINTS" id="PR00260">
    <property type="entry name" value="CHEMTRNSDUCR"/>
</dbReference>
<keyword evidence="2" id="KW-1003">Cell membrane</keyword>
<dbReference type="GO" id="GO:0052131">
    <property type="term" value="P:positive aerotaxis"/>
    <property type="evidence" value="ECO:0007669"/>
    <property type="project" value="UniProtKB-ARBA"/>
</dbReference>
<accession>A0A2S7X3L0</accession>
<evidence type="ECO:0000313" key="15">
    <source>
        <dbReference type="EMBL" id="PQJ84773.1"/>
    </source>
</evidence>
<evidence type="ECO:0000256" key="7">
    <source>
        <dbReference type="ARBA" id="ARBA00022989"/>
    </source>
</evidence>
<keyword evidence="6 12" id="KW-0812">Transmembrane</keyword>
<name>A0A2S7X3L0_9GAMM</name>
<dbReference type="SUPFAM" id="SSF58104">
    <property type="entry name" value="Methyl-accepting chemotaxis protein (MCP) signaling domain"/>
    <property type="match status" value="1"/>
</dbReference>
<dbReference type="InterPro" id="IPR035965">
    <property type="entry name" value="PAS-like_dom_sf"/>
</dbReference>
<evidence type="ECO:0000259" key="13">
    <source>
        <dbReference type="PROSITE" id="PS50111"/>
    </source>
</evidence>
<feature type="domain" description="Methyl-accepting transducer" evidence="13">
    <location>
        <begin position="244"/>
        <end position="480"/>
    </location>
</feature>
<evidence type="ECO:0000256" key="10">
    <source>
        <dbReference type="ARBA" id="ARBA00029447"/>
    </source>
</evidence>
<dbReference type="Gene3D" id="3.30.450.20">
    <property type="entry name" value="PAS domain"/>
    <property type="match status" value="1"/>
</dbReference>
<dbReference type="NCBIfam" id="TIGR00229">
    <property type="entry name" value="sensory_box"/>
    <property type="match status" value="1"/>
</dbReference>
<dbReference type="PROSITE" id="PS50112">
    <property type="entry name" value="PAS"/>
    <property type="match status" value="1"/>
</dbReference>
<gene>
    <name evidence="15" type="ORF">BTO22_14835</name>
</gene>
<evidence type="ECO:0000256" key="8">
    <source>
        <dbReference type="ARBA" id="ARBA00023136"/>
    </source>
</evidence>
<evidence type="ECO:0000256" key="2">
    <source>
        <dbReference type="ARBA" id="ARBA00022475"/>
    </source>
</evidence>
<dbReference type="EMBL" id="MSCO01000002">
    <property type="protein sequence ID" value="PQJ84773.1"/>
    <property type="molecule type" value="Genomic_DNA"/>
</dbReference>
<dbReference type="AlphaFoldDB" id="A0A2S7X3L0"/>
<dbReference type="SMART" id="SM00283">
    <property type="entry name" value="MA"/>
    <property type="match status" value="1"/>
</dbReference>
<dbReference type="GO" id="GO:0004888">
    <property type="term" value="F:transmembrane signaling receptor activity"/>
    <property type="evidence" value="ECO:0007669"/>
    <property type="project" value="InterPro"/>
</dbReference>
<evidence type="ECO:0000256" key="12">
    <source>
        <dbReference type="SAM" id="Phobius"/>
    </source>
</evidence>
<dbReference type="PROSITE" id="PS50111">
    <property type="entry name" value="CHEMOTAXIS_TRANSDUC_2"/>
    <property type="match status" value="1"/>
</dbReference>
<dbReference type="GO" id="GO:0005886">
    <property type="term" value="C:plasma membrane"/>
    <property type="evidence" value="ECO:0007669"/>
    <property type="project" value="UniProtKB-SubCell"/>
</dbReference>
<dbReference type="InterPro" id="IPR013655">
    <property type="entry name" value="PAS_fold_3"/>
</dbReference>
<comment type="caution">
    <text evidence="15">The sequence shown here is derived from an EMBL/GenBank/DDBJ whole genome shotgun (WGS) entry which is preliminary data.</text>
</comment>
<keyword evidence="4" id="KW-0145">Chemotaxis</keyword>
<sequence length="522" mass="57434">MDIKNNSSKEVRYPPSYNLLSITKPSSHITYASKDFCEVAGYTQEELVGQPHNMVRHPDMPKEAFVNMWGYLKEQNSWMGIVKNRCANGDYYWVDAFVSPITEGGEVIEYQSVRTSPKRDYVDNAEKIYAQLNAGKTPRKLKLPRTRLWQRAAIALIIPAIFAFGLEQFVPNAGVPSLFLLAITSFYMMTRRLEALSKDAREIFNNPLMELVYNNKVDDISEIALAMKMCHSETNAVSGRIQDSNGQVTAAMEESFQNLDTMSTQLDSQSMEVEQVAAAINEMHSTAHEVARNAQNTASTTDEAKAAAEEGMAEVKSTLHAVDVLATQLDQTSNSVRELESNTNTIESVLTIIQGVAEQTNLLALNAAIEAARAGEQGRGFAVVADEVRQLAQKSHDSTTEIQTVINLIRTGTHTVVESMKEGEKLSADCIESANISANKLEQLLTEITDISDQNSQIATAVEEMSNVSEGMNNNVQSISQSTQELSISTASLVQESQADNGGLMDNLLSQSKLAEQFRHTG</sequence>
<feature type="transmembrane region" description="Helical" evidence="12">
    <location>
        <begin position="148"/>
        <end position="166"/>
    </location>
</feature>
<keyword evidence="9 11" id="KW-0807">Transducer</keyword>
<dbReference type="FunFam" id="1.10.287.950:FF:000001">
    <property type="entry name" value="Methyl-accepting chemotaxis sensory transducer"/>
    <property type="match status" value="1"/>
</dbReference>
<comment type="similarity">
    <text evidence="10">Belongs to the methyl-accepting chemotaxis (MCP) protein family.</text>
</comment>
<evidence type="ECO:0000256" key="11">
    <source>
        <dbReference type="PROSITE-ProRule" id="PRU00284"/>
    </source>
</evidence>
<evidence type="ECO:0000256" key="4">
    <source>
        <dbReference type="ARBA" id="ARBA00022500"/>
    </source>
</evidence>
<dbReference type="PANTHER" id="PTHR32089:SF112">
    <property type="entry name" value="LYSOZYME-LIKE PROTEIN-RELATED"/>
    <property type="match status" value="1"/>
</dbReference>
<evidence type="ECO:0000256" key="3">
    <source>
        <dbReference type="ARBA" id="ARBA00022481"/>
    </source>
</evidence>
<dbReference type="OrthoDB" id="5675566at2"/>
<keyword evidence="7 12" id="KW-1133">Transmembrane helix</keyword>
<evidence type="ECO:0000256" key="1">
    <source>
        <dbReference type="ARBA" id="ARBA00004429"/>
    </source>
</evidence>
<dbReference type="InterPro" id="IPR004090">
    <property type="entry name" value="Chemotax_Me-accpt_rcpt"/>
</dbReference>
<evidence type="ECO:0000259" key="14">
    <source>
        <dbReference type="PROSITE" id="PS50112"/>
    </source>
</evidence>
<evidence type="ECO:0000256" key="6">
    <source>
        <dbReference type="ARBA" id="ARBA00022692"/>
    </source>
</evidence>
<dbReference type="PANTHER" id="PTHR32089">
    <property type="entry name" value="METHYL-ACCEPTING CHEMOTAXIS PROTEIN MCPB"/>
    <property type="match status" value="1"/>
</dbReference>
<reference evidence="15 16" key="1">
    <citation type="submission" date="2016-12" db="EMBL/GenBank/DDBJ databases">
        <title>Diversity of luminous bacteria.</title>
        <authorList>
            <person name="Yoshizawa S."/>
            <person name="Kogure K."/>
        </authorList>
    </citation>
    <scope>NUCLEOTIDE SEQUENCE [LARGE SCALE GENOMIC DNA]</scope>
    <source>
        <strain evidence="15 16">ATCC 33715</strain>
    </source>
</reference>
<dbReference type="CDD" id="cd11386">
    <property type="entry name" value="MCP_signal"/>
    <property type="match status" value="1"/>
</dbReference>
<dbReference type="SUPFAM" id="SSF55785">
    <property type="entry name" value="PYP-like sensor domain (PAS domain)"/>
    <property type="match status" value="1"/>
</dbReference>
<comment type="subcellular location">
    <subcellularLocation>
        <location evidence="1">Cell inner membrane</location>
        <topology evidence="1">Multi-pass membrane protein</topology>
    </subcellularLocation>
</comment>
<organism evidence="15 16">
    <name type="scientific">Aliivibrio sifiae</name>
    <dbReference type="NCBI Taxonomy" id="566293"/>
    <lineage>
        <taxon>Bacteria</taxon>
        <taxon>Pseudomonadati</taxon>
        <taxon>Pseudomonadota</taxon>
        <taxon>Gammaproteobacteria</taxon>
        <taxon>Vibrionales</taxon>
        <taxon>Vibrionaceae</taxon>
        <taxon>Aliivibrio</taxon>
    </lineage>
</organism>
<keyword evidence="8 12" id="KW-0472">Membrane</keyword>
<keyword evidence="5" id="KW-0997">Cell inner membrane</keyword>
<dbReference type="FunFam" id="3.30.450.20:FF:000046">
    <property type="entry name" value="Aerotaxis sensor receptor"/>
    <property type="match status" value="1"/>
</dbReference>
<dbReference type="InterPro" id="IPR000014">
    <property type="entry name" value="PAS"/>
</dbReference>
<evidence type="ECO:0000313" key="16">
    <source>
        <dbReference type="Proteomes" id="UP000239263"/>
    </source>
</evidence>
<dbReference type="GO" id="GO:0007165">
    <property type="term" value="P:signal transduction"/>
    <property type="evidence" value="ECO:0007669"/>
    <property type="project" value="UniProtKB-KW"/>
</dbReference>
<evidence type="ECO:0000256" key="5">
    <source>
        <dbReference type="ARBA" id="ARBA00022519"/>
    </source>
</evidence>
<dbReference type="Proteomes" id="UP000239263">
    <property type="component" value="Unassembled WGS sequence"/>
</dbReference>
<dbReference type="InterPro" id="IPR004089">
    <property type="entry name" value="MCPsignal_dom"/>
</dbReference>
<protein>
    <submittedName>
        <fullName evidence="15">Chemotaxis protein</fullName>
    </submittedName>
</protein>